<feature type="transmembrane region" description="Helical" evidence="2">
    <location>
        <begin position="12"/>
        <end position="31"/>
    </location>
</feature>
<keyword evidence="4" id="KW-1185">Reference proteome</keyword>
<comment type="caution">
    <text evidence="3">The sequence shown here is derived from an EMBL/GenBank/DDBJ whole genome shotgun (WGS) entry which is preliminary data.</text>
</comment>
<feature type="region of interest" description="Disordered" evidence="1">
    <location>
        <begin position="396"/>
        <end position="458"/>
    </location>
</feature>
<proteinExistence type="predicted"/>
<evidence type="ECO:0000256" key="2">
    <source>
        <dbReference type="SAM" id="Phobius"/>
    </source>
</evidence>
<sequence>MTGGRFGRGPGRRWNAALLNLSGLSLGFFYLRRYKAAAGYLVGTALLVWIFGAGAAAGNPGFGLAVAVLWLSWMAWRAWRIGDAPAPGPATDLELPLLSRINKDSLDDDLVERADAPPAPPVSDRRPWTATAVAAVLLAALVTGVLAMRGAANGAFEAAQAAHETGDCVAAEGHYERLDLGFQLSFSGVLPLAAEGRKQCEALTAARAAAAEGDYDLTVEAYEAYLAFPDPPGKAAARAELSEIHLAEAVALTEDGYRTVVTDLTAAIGIYATLAADFGDTGAGAAAPAAVQALYDDGVTAAEATGKCEPIDFLGYFQRSGWAIAAMDDAATELTAAAVEDATARLPGLLLDCGEDAFAGGDRVRAKTLLNELIADFPDDPNIAAAQAILDDIAAQEEREAEEARQREAEEEAEREREAEEAAEQARIDEIRSEIDEASGGGDNLADPDPAGSTGGGMELKIGNASGYTLEILYDGPETGSFTIGGCSDCTGQCTDGWAVWETVSLPAGEYEMVVKATDPYVTPYYGVWGLDSGTAYQECYYIESY</sequence>
<accession>A0ABS3U979</accession>
<keyword evidence="2" id="KW-0812">Transmembrane</keyword>
<protein>
    <recommendedName>
        <fullName evidence="5">CBM6 domain-containing protein</fullName>
    </recommendedName>
</protein>
<dbReference type="RefSeq" id="WP_208497359.1">
    <property type="nucleotide sequence ID" value="NZ_JAGFNP010000008.1"/>
</dbReference>
<dbReference type="Proteomes" id="UP000681341">
    <property type="component" value="Unassembled WGS sequence"/>
</dbReference>
<evidence type="ECO:0000256" key="1">
    <source>
        <dbReference type="SAM" id="MobiDB-lite"/>
    </source>
</evidence>
<feature type="transmembrane region" description="Helical" evidence="2">
    <location>
        <begin position="128"/>
        <end position="148"/>
    </location>
</feature>
<reference evidence="3 4" key="1">
    <citation type="submission" date="2021-03" db="EMBL/GenBank/DDBJ databases">
        <title>Glycomyces sp. nov., a novel actinomycete isolated from soil.</title>
        <authorList>
            <person name="Yang X."/>
            <person name="Xu X."/>
        </authorList>
    </citation>
    <scope>NUCLEOTIDE SEQUENCE [LARGE SCALE GENOMIC DNA]</scope>
    <source>
        <strain evidence="3 4">NEAU-S30</strain>
    </source>
</reference>
<keyword evidence="2" id="KW-0472">Membrane</keyword>
<evidence type="ECO:0000313" key="3">
    <source>
        <dbReference type="EMBL" id="MBO3734252.1"/>
    </source>
</evidence>
<keyword evidence="2" id="KW-1133">Transmembrane helix</keyword>
<name>A0ABS3U979_9ACTN</name>
<organism evidence="3 4">
    <name type="scientific">Glycomyces niveus</name>
    <dbReference type="NCBI Taxonomy" id="2820287"/>
    <lineage>
        <taxon>Bacteria</taxon>
        <taxon>Bacillati</taxon>
        <taxon>Actinomycetota</taxon>
        <taxon>Actinomycetes</taxon>
        <taxon>Glycomycetales</taxon>
        <taxon>Glycomycetaceae</taxon>
        <taxon>Glycomyces</taxon>
    </lineage>
</organism>
<dbReference type="EMBL" id="JAGFNP010000008">
    <property type="protein sequence ID" value="MBO3734252.1"/>
    <property type="molecule type" value="Genomic_DNA"/>
</dbReference>
<evidence type="ECO:0000313" key="4">
    <source>
        <dbReference type="Proteomes" id="UP000681341"/>
    </source>
</evidence>
<gene>
    <name evidence="3" type="ORF">J5V16_15600</name>
</gene>
<feature type="compositionally biased region" description="Basic and acidic residues" evidence="1">
    <location>
        <begin position="396"/>
        <end position="435"/>
    </location>
</feature>
<evidence type="ECO:0008006" key="5">
    <source>
        <dbReference type="Google" id="ProtNLM"/>
    </source>
</evidence>